<evidence type="ECO:0000313" key="8">
    <source>
        <dbReference type="Proteomes" id="UP000001554"/>
    </source>
</evidence>
<feature type="transmembrane region" description="Helical" evidence="7">
    <location>
        <begin position="81"/>
        <end position="104"/>
    </location>
</feature>
<dbReference type="InterPro" id="IPR018629">
    <property type="entry name" value="XK-rel"/>
</dbReference>
<keyword evidence="4 7" id="KW-0812">Transmembrane</keyword>
<dbReference type="PANTHER" id="PTHR16024">
    <property type="entry name" value="XK-RELATED PROTEIN"/>
    <property type="match status" value="1"/>
</dbReference>
<dbReference type="GeneID" id="118426018"/>
<dbReference type="InterPro" id="IPR050895">
    <property type="entry name" value="XK-related_scramblase"/>
</dbReference>
<proteinExistence type="inferred from homology"/>
<dbReference type="AlphaFoldDB" id="A0A9J7N6A7"/>
<dbReference type="RefSeq" id="XP_035691126.1">
    <property type="nucleotide sequence ID" value="XM_035835233.1"/>
</dbReference>
<dbReference type="PANTHER" id="PTHR16024:SF28">
    <property type="entry name" value="XK-RELATED PROTEIN"/>
    <property type="match status" value="1"/>
</dbReference>
<evidence type="ECO:0000256" key="6">
    <source>
        <dbReference type="ARBA" id="ARBA00023136"/>
    </source>
</evidence>
<evidence type="ECO:0000256" key="2">
    <source>
        <dbReference type="ARBA" id="ARBA00008789"/>
    </source>
</evidence>
<name>A0A9J7N6A7_BRAFL</name>
<evidence type="ECO:0000256" key="4">
    <source>
        <dbReference type="ARBA" id="ARBA00022692"/>
    </source>
</evidence>
<organism evidence="8 9">
    <name type="scientific">Branchiostoma floridae</name>
    <name type="common">Florida lancelet</name>
    <name type="synonym">Amphioxus</name>
    <dbReference type="NCBI Taxonomy" id="7739"/>
    <lineage>
        <taxon>Eukaryota</taxon>
        <taxon>Metazoa</taxon>
        <taxon>Chordata</taxon>
        <taxon>Cephalochordata</taxon>
        <taxon>Leptocardii</taxon>
        <taxon>Amphioxiformes</taxon>
        <taxon>Branchiostomatidae</taxon>
        <taxon>Branchiostoma</taxon>
    </lineage>
</organism>
<dbReference type="Pfam" id="PF09815">
    <property type="entry name" value="XK-related"/>
    <property type="match status" value="1"/>
</dbReference>
<evidence type="ECO:0000256" key="7">
    <source>
        <dbReference type="RuleBase" id="RU910716"/>
    </source>
</evidence>
<evidence type="ECO:0000256" key="3">
    <source>
        <dbReference type="ARBA" id="ARBA00022475"/>
    </source>
</evidence>
<feature type="transmembrane region" description="Helical" evidence="7">
    <location>
        <begin position="45"/>
        <end position="69"/>
    </location>
</feature>
<keyword evidence="6 7" id="KW-0472">Membrane</keyword>
<comment type="subcellular location">
    <subcellularLocation>
        <location evidence="1">Cell membrane</location>
        <topology evidence="1">Multi-pass membrane protein</topology>
    </subcellularLocation>
    <subcellularLocation>
        <location evidence="7">Membrane</location>
        <topology evidence="7">Multi-pass membrane protein</topology>
    </subcellularLocation>
</comment>
<sequence length="174" mass="19483">MADNRKGTKTAGLIFALVLVPLSLYVANIATDLVLAVRYLRNKDFTWFGLTLGFVLVPSLIIQLVSLFYERKTMQQYRPLLYILHVLQLGVFIQYGALFLHLWMGLGGGESGRVSPGLPIIHLTEAVLQSMPQFSLQLYITVVSHLNTTKFMPDDNSTVAFNTTELLTTQLPTH</sequence>
<comment type="similarity">
    <text evidence="2 7">Belongs to the XK family.</text>
</comment>
<dbReference type="KEGG" id="bfo:118426018"/>
<dbReference type="Proteomes" id="UP000001554">
    <property type="component" value="Chromosome 11"/>
</dbReference>
<dbReference type="GO" id="GO:0005886">
    <property type="term" value="C:plasma membrane"/>
    <property type="evidence" value="ECO:0007669"/>
    <property type="project" value="UniProtKB-SubCell"/>
</dbReference>
<dbReference type="OMA" id="VIARGWW"/>
<keyword evidence="5 7" id="KW-1133">Transmembrane helix</keyword>
<evidence type="ECO:0000256" key="5">
    <source>
        <dbReference type="ARBA" id="ARBA00022989"/>
    </source>
</evidence>
<evidence type="ECO:0000313" key="9">
    <source>
        <dbReference type="RefSeq" id="XP_035691126.1"/>
    </source>
</evidence>
<protein>
    <recommendedName>
        <fullName evidence="7">XK-related protein</fullName>
    </recommendedName>
</protein>
<keyword evidence="3" id="KW-1003">Cell membrane</keyword>
<gene>
    <name evidence="9" type="primary">LOC118426018</name>
</gene>
<feature type="transmembrane region" description="Helical" evidence="7">
    <location>
        <begin position="12"/>
        <end position="39"/>
    </location>
</feature>
<keyword evidence="8" id="KW-1185">Reference proteome</keyword>
<dbReference type="GO" id="GO:0016020">
    <property type="term" value="C:membrane"/>
    <property type="evidence" value="ECO:0000318"/>
    <property type="project" value="GO_Central"/>
</dbReference>
<dbReference type="OrthoDB" id="10037417at2759"/>
<accession>A0A9J7N6A7</accession>
<reference evidence="8" key="1">
    <citation type="journal article" date="2020" name="Nat. Ecol. Evol.">
        <title>Deeply conserved synteny resolves early events in vertebrate evolution.</title>
        <authorList>
            <person name="Simakov O."/>
            <person name="Marletaz F."/>
            <person name="Yue J.X."/>
            <person name="O'Connell B."/>
            <person name="Jenkins J."/>
            <person name="Brandt A."/>
            <person name="Calef R."/>
            <person name="Tung C.H."/>
            <person name="Huang T.K."/>
            <person name="Schmutz J."/>
            <person name="Satoh N."/>
            <person name="Yu J.K."/>
            <person name="Putnam N.H."/>
            <person name="Green R.E."/>
            <person name="Rokhsar D.S."/>
        </authorList>
    </citation>
    <scope>NUCLEOTIDE SEQUENCE [LARGE SCALE GENOMIC DNA]</scope>
    <source>
        <strain evidence="8">S238N-H82</strain>
    </source>
</reference>
<evidence type="ECO:0000256" key="1">
    <source>
        <dbReference type="ARBA" id="ARBA00004651"/>
    </source>
</evidence>
<reference evidence="9" key="2">
    <citation type="submission" date="2025-08" db="UniProtKB">
        <authorList>
            <consortium name="RefSeq"/>
        </authorList>
    </citation>
    <scope>IDENTIFICATION</scope>
    <source>
        <strain evidence="9">S238N-H82</strain>
        <tissue evidence="9">Testes</tissue>
    </source>
</reference>